<proteinExistence type="predicted"/>
<accession>A0A380S6A4</accession>
<reference evidence="1 2" key="1">
    <citation type="submission" date="2017-08" db="EMBL/GenBank/DDBJ databases">
        <authorList>
            <person name="de Groot N.N."/>
        </authorList>
    </citation>
    <scope>NUCLEOTIDE SEQUENCE [LARGE SCALE GENOMIC DNA]</scope>
    <source>
        <strain evidence="1 2">HM2</strain>
    </source>
</reference>
<dbReference type="EMBL" id="UHJL01000002">
    <property type="protein sequence ID" value="SUQ24031.1"/>
    <property type="molecule type" value="Genomic_DNA"/>
</dbReference>
<gene>
    <name evidence="1" type="ORF">SAMN05661053_1422</name>
</gene>
<evidence type="ECO:0000313" key="2">
    <source>
        <dbReference type="Proteomes" id="UP000255423"/>
    </source>
</evidence>
<sequence length="39" mass="4559">MSTTSKIRASYKNHIGIVINLKEIAQHSKRNYILRFVNN</sequence>
<dbReference type="AlphaFoldDB" id="A0A380S6A4"/>
<organism evidence="1 2">
    <name type="scientific">Fibrobacter succinogenes</name>
    <name type="common">Bacteroides succinogenes</name>
    <dbReference type="NCBI Taxonomy" id="833"/>
    <lineage>
        <taxon>Bacteria</taxon>
        <taxon>Pseudomonadati</taxon>
        <taxon>Fibrobacterota</taxon>
        <taxon>Fibrobacteria</taxon>
        <taxon>Fibrobacterales</taxon>
        <taxon>Fibrobacteraceae</taxon>
        <taxon>Fibrobacter</taxon>
    </lineage>
</organism>
<name>A0A380S6A4_FIBSU</name>
<dbReference type="Proteomes" id="UP000255423">
    <property type="component" value="Unassembled WGS sequence"/>
</dbReference>
<protein>
    <submittedName>
        <fullName evidence="1">Uncharacterized protein</fullName>
    </submittedName>
</protein>
<evidence type="ECO:0000313" key="1">
    <source>
        <dbReference type="EMBL" id="SUQ24031.1"/>
    </source>
</evidence>